<evidence type="ECO:0000313" key="3">
    <source>
        <dbReference type="Proteomes" id="UP001174694"/>
    </source>
</evidence>
<keyword evidence="3" id="KW-1185">Reference proteome</keyword>
<evidence type="ECO:0000313" key="2">
    <source>
        <dbReference type="EMBL" id="KAJ9156039.1"/>
    </source>
</evidence>
<comment type="caution">
    <text evidence="2">The sequence shown here is derived from an EMBL/GenBank/DDBJ whole genome shotgun (WGS) entry which is preliminary data.</text>
</comment>
<organism evidence="2 3">
    <name type="scientific">Pleurostoma richardsiae</name>
    <dbReference type="NCBI Taxonomy" id="41990"/>
    <lineage>
        <taxon>Eukaryota</taxon>
        <taxon>Fungi</taxon>
        <taxon>Dikarya</taxon>
        <taxon>Ascomycota</taxon>
        <taxon>Pezizomycotina</taxon>
        <taxon>Sordariomycetes</taxon>
        <taxon>Sordariomycetidae</taxon>
        <taxon>Calosphaeriales</taxon>
        <taxon>Pleurostomataceae</taxon>
        <taxon>Pleurostoma</taxon>
    </lineage>
</organism>
<accession>A0AA38VW58</accession>
<dbReference type="EMBL" id="JANBVO010000002">
    <property type="protein sequence ID" value="KAJ9156039.1"/>
    <property type="molecule type" value="Genomic_DNA"/>
</dbReference>
<reference evidence="2" key="1">
    <citation type="submission" date="2022-07" db="EMBL/GenBank/DDBJ databases">
        <title>Fungi with potential for degradation of polypropylene.</title>
        <authorList>
            <person name="Gostincar C."/>
        </authorList>
    </citation>
    <scope>NUCLEOTIDE SEQUENCE</scope>
    <source>
        <strain evidence="2">EXF-13308</strain>
    </source>
</reference>
<evidence type="ECO:0000256" key="1">
    <source>
        <dbReference type="SAM" id="MobiDB-lite"/>
    </source>
</evidence>
<feature type="compositionally biased region" description="Low complexity" evidence="1">
    <location>
        <begin position="189"/>
        <end position="202"/>
    </location>
</feature>
<feature type="region of interest" description="Disordered" evidence="1">
    <location>
        <begin position="137"/>
        <end position="217"/>
    </location>
</feature>
<gene>
    <name evidence="2" type="ORF">NKR23_g1496</name>
</gene>
<dbReference type="AlphaFoldDB" id="A0AA38VW58"/>
<dbReference type="Proteomes" id="UP001174694">
    <property type="component" value="Unassembled WGS sequence"/>
</dbReference>
<proteinExistence type="predicted"/>
<sequence length="367" mass="38624">MAEAAIGRRILGEIEEASLEEILQSLRTSLNPPTAALSTATVPAGRTNADDDGLAVYAQAVPGAGQVKRFPIPALDALVARHFRASQSAPLAVSGRHLPLVYLLVATLVAAPHSKAVVVVDVDGRFDVTRVLESVPFEDEQGRRREHQESVAAQPSDSLAGAAGAQATSPTKDSDVLARGGEGVGADPATTTSASTSASTAAVRSHHDDRQQESEGVVAAAAATDGGHKLRVTLKDLQHIHVYRPARGSRYHIGEVIASAEQHMLYGRHGSGSREWWGTVVIGGGSTPSSSISTAAGTATADVKTGWRGWLRVDREEMRGFGAGMSVEEALADRERRQAAVDESGWVASCVWGGFAFSEAGSRRERR</sequence>
<protein>
    <submittedName>
        <fullName evidence="2">Uncharacterized protein</fullName>
    </submittedName>
</protein>
<name>A0AA38VW58_9PEZI</name>
<feature type="compositionally biased region" description="Basic and acidic residues" evidence="1">
    <location>
        <begin position="140"/>
        <end position="149"/>
    </location>
</feature>